<protein>
    <recommendedName>
        <fullName evidence="5">Serine/arginine repetitive matrix protein 2</fullName>
    </recommendedName>
</protein>
<name>A0ABZ1X0Q0_9ACTN</name>
<keyword evidence="4" id="KW-1185">Reference proteome</keyword>
<accession>A0ABZ1X0Q0</accession>
<evidence type="ECO:0008006" key="5">
    <source>
        <dbReference type="Google" id="ProtNLM"/>
    </source>
</evidence>
<feature type="region of interest" description="Disordered" evidence="1">
    <location>
        <begin position="187"/>
        <end position="230"/>
    </location>
</feature>
<sequence>MSGGVRYWNEETQRWEDGDGSGAATGPVTLPPARPDAAPSADGTAASSAGRTAPVWPPAAGTEPDHGTAAGSGSAQPPVSSPPVSPPPPAPPAPPAGWPGAGGGSTWHGPGDPGAPGGGWSSAEQLGGSVPSAEWSGSAWSTAGPPAVTEPPTRTDRRLLWSALAGVAAVGVTVTLVLTLVVGGGDEDDKAGGESPTPTGLVSQQSGPGGSPTPSPTEDTPSPLASTPRLPAGYELYEDEEGFRIARPTGWARTTVGSQFGIDVVNYRSTDGTRRLQVYQVAEESPEASFELYLSADTRKPAGFRKLDLQPVEADGFTGERLEYRADTLSGEPDIGPWHVYDERFVAQDGLIYAIAAYGLEGDGGQDELELLSTALSGFCAPYACDAASVD</sequence>
<feature type="compositionally biased region" description="Pro residues" evidence="1">
    <location>
        <begin position="79"/>
        <end position="97"/>
    </location>
</feature>
<keyword evidence="2" id="KW-1133">Transmembrane helix</keyword>
<gene>
    <name evidence="3" type="ORF">OG929_26900</name>
</gene>
<keyword evidence="2" id="KW-0812">Transmembrane</keyword>
<feature type="compositionally biased region" description="Basic and acidic residues" evidence="1">
    <location>
        <begin position="8"/>
        <end position="17"/>
    </location>
</feature>
<keyword evidence="2" id="KW-0472">Membrane</keyword>
<evidence type="ECO:0000313" key="3">
    <source>
        <dbReference type="EMBL" id="WUT45700.1"/>
    </source>
</evidence>
<feature type="compositionally biased region" description="Polar residues" evidence="1">
    <location>
        <begin position="196"/>
        <end position="205"/>
    </location>
</feature>
<evidence type="ECO:0000313" key="4">
    <source>
        <dbReference type="Proteomes" id="UP001432168"/>
    </source>
</evidence>
<feature type="compositionally biased region" description="Gly residues" evidence="1">
    <location>
        <begin position="99"/>
        <end position="120"/>
    </location>
</feature>
<dbReference type="EMBL" id="CP109011">
    <property type="protein sequence ID" value="WUT45700.1"/>
    <property type="molecule type" value="Genomic_DNA"/>
</dbReference>
<evidence type="ECO:0000256" key="1">
    <source>
        <dbReference type="SAM" id="MobiDB-lite"/>
    </source>
</evidence>
<organism evidence="3 4">
    <name type="scientific">Streptomyces pseudovenezuelae</name>
    <dbReference type="NCBI Taxonomy" id="67350"/>
    <lineage>
        <taxon>Bacteria</taxon>
        <taxon>Bacillati</taxon>
        <taxon>Actinomycetota</taxon>
        <taxon>Actinomycetes</taxon>
        <taxon>Kitasatosporales</taxon>
        <taxon>Streptomycetaceae</taxon>
        <taxon>Streptomyces</taxon>
        <taxon>Streptomyces aurantiacus group</taxon>
    </lineage>
</organism>
<feature type="compositionally biased region" description="Low complexity" evidence="1">
    <location>
        <begin position="69"/>
        <end position="78"/>
    </location>
</feature>
<proteinExistence type="predicted"/>
<feature type="region of interest" description="Disordered" evidence="1">
    <location>
        <begin position="1"/>
        <end position="153"/>
    </location>
</feature>
<evidence type="ECO:0000256" key="2">
    <source>
        <dbReference type="SAM" id="Phobius"/>
    </source>
</evidence>
<dbReference type="Proteomes" id="UP001432168">
    <property type="component" value="Chromosome"/>
</dbReference>
<dbReference type="RefSeq" id="WP_329266482.1">
    <property type="nucleotide sequence ID" value="NZ_CP109011.1"/>
</dbReference>
<reference evidence="3" key="1">
    <citation type="submission" date="2022-10" db="EMBL/GenBank/DDBJ databases">
        <title>The complete genomes of actinobacterial strains from the NBC collection.</title>
        <authorList>
            <person name="Joergensen T.S."/>
            <person name="Alvarez Arevalo M."/>
            <person name="Sterndorff E.B."/>
            <person name="Faurdal D."/>
            <person name="Vuksanovic O."/>
            <person name="Mourched A.-S."/>
            <person name="Charusanti P."/>
            <person name="Shaw S."/>
            <person name="Blin K."/>
            <person name="Weber T."/>
        </authorList>
    </citation>
    <scope>NUCLEOTIDE SEQUENCE</scope>
    <source>
        <strain evidence="3">NBC_00686</strain>
    </source>
</reference>
<feature type="transmembrane region" description="Helical" evidence="2">
    <location>
        <begin position="159"/>
        <end position="182"/>
    </location>
</feature>